<dbReference type="SUPFAM" id="SSF56801">
    <property type="entry name" value="Acetyl-CoA synthetase-like"/>
    <property type="match status" value="1"/>
</dbReference>
<accession>F3G0D6</accession>
<comment type="caution">
    <text evidence="2">The sequence shown here is derived from an EMBL/GenBank/DDBJ whole genome shotgun (WGS) entry which is preliminary data.</text>
</comment>
<name>F3G0D6_PSESX</name>
<organism evidence="2 3">
    <name type="scientific">Pseudomonas syringae pv. japonica str. M301072</name>
    <dbReference type="NCBI Taxonomy" id="629262"/>
    <lineage>
        <taxon>Bacteria</taxon>
        <taxon>Pseudomonadati</taxon>
        <taxon>Pseudomonadota</taxon>
        <taxon>Gammaproteobacteria</taxon>
        <taxon>Pseudomonadales</taxon>
        <taxon>Pseudomonadaceae</taxon>
        <taxon>Pseudomonas</taxon>
        <taxon>Pseudomonas syringae</taxon>
    </lineage>
</organism>
<feature type="non-terminal residue" evidence="2">
    <location>
        <position position="37"/>
    </location>
</feature>
<proteinExistence type="predicted"/>
<feature type="non-terminal residue" evidence="2">
    <location>
        <position position="1"/>
    </location>
</feature>
<reference evidence="2 3" key="1">
    <citation type="journal article" date="2011" name="PLoS Pathog.">
        <title>Dynamic evolution of pathogenicity revealed by sequencing and comparative genomics of 19 Pseudomonas syringae isolates.</title>
        <authorList>
            <person name="Baltrus D.A."/>
            <person name="Nishimura M.T."/>
            <person name="Romanchuk A."/>
            <person name="Chang J.H."/>
            <person name="Mukhtar M.S."/>
            <person name="Cherkis K."/>
            <person name="Roach J."/>
            <person name="Grant S.R."/>
            <person name="Jones C.D."/>
            <person name="Dangl J.L."/>
        </authorList>
    </citation>
    <scope>NUCLEOTIDE SEQUENCE [LARGE SCALE GENOMIC DNA]</scope>
    <source>
        <strain evidence="3">M301072PT</strain>
    </source>
</reference>
<dbReference type="AlphaFoldDB" id="F3G0D6"/>
<dbReference type="Pfam" id="PF00501">
    <property type="entry name" value="AMP-binding"/>
    <property type="match status" value="1"/>
</dbReference>
<evidence type="ECO:0000259" key="1">
    <source>
        <dbReference type="Pfam" id="PF00501"/>
    </source>
</evidence>
<protein>
    <recommendedName>
        <fullName evidence="1">AMP-dependent synthetase/ligase domain-containing protein</fullName>
    </recommendedName>
</protein>
<feature type="domain" description="AMP-dependent synthetase/ligase" evidence="1">
    <location>
        <begin position="2"/>
        <end position="37"/>
    </location>
</feature>
<gene>
    <name evidence="2" type="ORF">PSYJA_45526</name>
</gene>
<dbReference type="Gene3D" id="2.30.38.10">
    <property type="entry name" value="Luciferase, Domain 3"/>
    <property type="match status" value="1"/>
</dbReference>
<sequence>AHIGKPVGNTQFYLLDQQQQPVPLGVAGEIYIGGGGV</sequence>
<dbReference type="Proteomes" id="UP000004471">
    <property type="component" value="Unassembled WGS sequence"/>
</dbReference>
<evidence type="ECO:0000313" key="2">
    <source>
        <dbReference type="EMBL" id="EGH35928.1"/>
    </source>
</evidence>
<evidence type="ECO:0000313" key="3">
    <source>
        <dbReference type="Proteomes" id="UP000004471"/>
    </source>
</evidence>
<dbReference type="InterPro" id="IPR000873">
    <property type="entry name" value="AMP-dep_synth/lig_dom"/>
</dbReference>
<dbReference type="EMBL" id="AEAH01004222">
    <property type="protein sequence ID" value="EGH35928.1"/>
    <property type="molecule type" value="Genomic_DNA"/>
</dbReference>